<dbReference type="AlphaFoldDB" id="A0A0A7FTY4"/>
<dbReference type="KEGG" id="cbv:U729_1661"/>
<dbReference type="Proteomes" id="UP000030635">
    <property type="component" value="Chromosome"/>
</dbReference>
<evidence type="ECO:0000313" key="2">
    <source>
        <dbReference type="EMBL" id="AIY83094.1"/>
    </source>
</evidence>
<feature type="transmembrane region" description="Helical" evidence="1">
    <location>
        <begin position="88"/>
        <end position="107"/>
    </location>
</feature>
<sequence>MNRYIQKVISLLLVILITLLTFNHYKILVYSNTLKDVFSFLTLALILVSSVNVINMSKSGLNKFINYIILISAIIGGILLIIDYKTKIVVYVCLLFTIVYAIMDMLYKKA</sequence>
<evidence type="ECO:0000256" key="1">
    <source>
        <dbReference type="SAM" id="Phobius"/>
    </source>
</evidence>
<evidence type="ECO:0000313" key="3">
    <source>
        <dbReference type="Proteomes" id="UP000030635"/>
    </source>
</evidence>
<dbReference type="STRING" id="1561.NPD11_1356"/>
<protein>
    <submittedName>
        <fullName evidence="2">Putative membrane protein</fullName>
    </submittedName>
</protein>
<dbReference type="RefSeq" id="WP_039313537.1">
    <property type="nucleotide sequence ID" value="NZ_CP006905.1"/>
</dbReference>
<dbReference type="EMBL" id="CP006905">
    <property type="protein sequence ID" value="AIY83094.1"/>
    <property type="molecule type" value="Genomic_DNA"/>
</dbReference>
<feature type="transmembrane region" description="Helical" evidence="1">
    <location>
        <begin position="7"/>
        <end position="25"/>
    </location>
</feature>
<reference evidence="2 3" key="1">
    <citation type="journal article" date="2015" name="Infect. Genet. Evol.">
        <title>Genomic sequences of six botulinum neurotoxin-producing strains representing three clostridial species illustrate the mobility and diversity of botulinum neurotoxin genes.</title>
        <authorList>
            <person name="Smith T.J."/>
            <person name="Hill K.K."/>
            <person name="Xie G."/>
            <person name="Foley B.T."/>
            <person name="Williamson C.H."/>
            <person name="Foster J.T."/>
            <person name="Johnson S.L."/>
            <person name="Chertkov O."/>
            <person name="Teshima H."/>
            <person name="Gibbons H.S."/>
            <person name="Johnsky L.A."/>
            <person name="Karavis M.A."/>
            <person name="Smith L.A."/>
        </authorList>
    </citation>
    <scope>NUCLEOTIDE SEQUENCE [LARGE SCALE GENOMIC DNA]</scope>
    <source>
        <strain evidence="2 3">Sullivan</strain>
    </source>
</reference>
<gene>
    <name evidence="2" type="ORF">U729_1661</name>
</gene>
<organism evidence="2 3">
    <name type="scientific">Clostridium baratii str. Sullivan</name>
    <dbReference type="NCBI Taxonomy" id="1415775"/>
    <lineage>
        <taxon>Bacteria</taxon>
        <taxon>Bacillati</taxon>
        <taxon>Bacillota</taxon>
        <taxon>Clostridia</taxon>
        <taxon>Eubacteriales</taxon>
        <taxon>Clostridiaceae</taxon>
        <taxon>Clostridium</taxon>
    </lineage>
</organism>
<feature type="transmembrane region" description="Helical" evidence="1">
    <location>
        <begin position="37"/>
        <end position="57"/>
    </location>
</feature>
<keyword evidence="1" id="KW-1133">Transmembrane helix</keyword>
<name>A0A0A7FTY4_9CLOT</name>
<accession>A0A0A7FTY4</accession>
<feature type="transmembrane region" description="Helical" evidence="1">
    <location>
        <begin position="64"/>
        <end position="82"/>
    </location>
</feature>
<keyword evidence="3" id="KW-1185">Reference proteome</keyword>
<keyword evidence="1" id="KW-0472">Membrane</keyword>
<proteinExistence type="predicted"/>
<dbReference type="OrthoDB" id="1937402at2"/>
<dbReference type="eggNOG" id="ENOG50325HR">
    <property type="taxonomic scope" value="Bacteria"/>
</dbReference>
<dbReference type="HOGENOM" id="CLU_173120_0_0_9"/>
<keyword evidence="1" id="KW-0812">Transmembrane</keyword>